<comment type="caution">
    <text evidence="4">The sequence shown here is derived from an EMBL/GenBank/DDBJ whole genome shotgun (WGS) entry which is preliminary data.</text>
</comment>
<dbReference type="Pfam" id="PF13391">
    <property type="entry name" value="HNH_2"/>
    <property type="match status" value="1"/>
</dbReference>
<keyword evidence="2" id="KW-0812">Transmembrane</keyword>
<feature type="transmembrane region" description="Helical" evidence="2">
    <location>
        <begin position="273"/>
        <end position="293"/>
    </location>
</feature>
<evidence type="ECO:0000256" key="1">
    <source>
        <dbReference type="SAM" id="MobiDB-lite"/>
    </source>
</evidence>
<dbReference type="EC" id="3.1.-.-" evidence="4"/>
<evidence type="ECO:0000313" key="5">
    <source>
        <dbReference type="Proteomes" id="UP001582793"/>
    </source>
</evidence>
<organism evidence="4 5">
    <name type="scientific">Polymorphospora lycopeni</name>
    <dbReference type="NCBI Taxonomy" id="3140240"/>
    <lineage>
        <taxon>Bacteria</taxon>
        <taxon>Bacillati</taxon>
        <taxon>Actinomycetota</taxon>
        <taxon>Actinomycetes</taxon>
        <taxon>Micromonosporales</taxon>
        <taxon>Micromonosporaceae</taxon>
        <taxon>Polymorphospora</taxon>
    </lineage>
</organism>
<keyword evidence="2" id="KW-0472">Membrane</keyword>
<dbReference type="CDD" id="cd00085">
    <property type="entry name" value="HNHc"/>
    <property type="match status" value="1"/>
</dbReference>
<protein>
    <submittedName>
        <fullName evidence="4">HNH endonuclease signature motif containing protein</fullName>
        <ecNumber evidence="4">3.1.-.-</ecNumber>
    </submittedName>
</protein>
<keyword evidence="2" id="KW-1133">Transmembrane helix</keyword>
<gene>
    <name evidence="4" type="ORF">AAFH96_11880</name>
</gene>
<name>A0ABV5CRY4_9ACTN</name>
<accession>A0ABV5CRY4</accession>
<evidence type="ECO:0000259" key="3">
    <source>
        <dbReference type="Pfam" id="PF13391"/>
    </source>
</evidence>
<evidence type="ECO:0000256" key="2">
    <source>
        <dbReference type="SAM" id="Phobius"/>
    </source>
</evidence>
<keyword evidence="4" id="KW-0378">Hydrolase</keyword>
<keyword evidence="5" id="KW-1185">Reference proteome</keyword>
<keyword evidence="4" id="KW-0255">Endonuclease</keyword>
<dbReference type="GO" id="GO:0016787">
    <property type="term" value="F:hydrolase activity"/>
    <property type="evidence" value="ECO:0007669"/>
    <property type="project" value="UniProtKB-KW"/>
</dbReference>
<sequence length="557" mass="61376">MSISEKTRKIIWVEAGGRCAICKVLVLTPGTATDDPSVFGEEAHIVARSPGGPRAGGLAPGKLDSHDNLLLLCSKHHKQVDDQPLRYPVEELRRIKRDHAAWNAALAPRNQPVLVPDPRFAQPVASETLATGSRLWNLFVECPATSYTYPNHLPQGDGDLIVEFLNLLRSYAENIQHMRGARALMDAEHALNGYLAKLADRNYSLGAQVRRALAAGTVPGEAVAWYELHLEVRPVGSGQERNPADSQTGLIVHRSGGRNGEVRGRGALSLGRLATATAGVLVVAALFVVGWVLPETFDRDAAKDRIREAFQSDDDLRYSIEFFDEGDSLVLPRGFRLTDPQRQVLRNFPDEIDGFRQLQADLRAAGAANPHTLTLRVTLEGRRNQPIRIDDVRPISLRRTDPHSGTLLDIPPQSSGQTIRMMFDFDEADPRARIAVPDGGVGNEPGDLFFEHHTLEVGDQVEEVVVIESIIDQGAATFEIGVDYRIGGQAKRLVIDNQGVPFALTALNCTQRSRHDPRGHTSSEGHARYEEIWKLSTGFTLTPVDRPDRYGMGYPYC</sequence>
<dbReference type="Proteomes" id="UP001582793">
    <property type="component" value="Unassembled WGS sequence"/>
</dbReference>
<dbReference type="InterPro" id="IPR003615">
    <property type="entry name" value="HNH_nuc"/>
</dbReference>
<dbReference type="GO" id="GO:0004519">
    <property type="term" value="F:endonuclease activity"/>
    <property type="evidence" value="ECO:0007669"/>
    <property type="project" value="UniProtKB-KW"/>
</dbReference>
<proteinExistence type="predicted"/>
<feature type="domain" description="HNH nuclease" evidence="3">
    <location>
        <begin position="19"/>
        <end position="81"/>
    </location>
</feature>
<feature type="region of interest" description="Disordered" evidence="1">
    <location>
        <begin position="236"/>
        <end position="255"/>
    </location>
</feature>
<evidence type="ECO:0000313" key="4">
    <source>
        <dbReference type="EMBL" id="MFB6393796.1"/>
    </source>
</evidence>
<dbReference type="EMBL" id="JBCGDC010000026">
    <property type="protein sequence ID" value="MFB6393796.1"/>
    <property type="molecule type" value="Genomic_DNA"/>
</dbReference>
<reference evidence="4 5" key="1">
    <citation type="submission" date="2024-04" db="EMBL/GenBank/DDBJ databases">
        <title>Polymorphospora sp. isolated from Baiyangdian Lake in Xiong'an New Area.</title>
        <authorList>
            <person name="Zhang X."/>
            <person name="Liu J."/>
        </authorList>
    </citation>
    <scope>NUCLEOTIDE SEQUENCE [LARGE SCALE GENOMIC DNA]</scope>
    <source>
        <strain evidence="4 5">2-325</strain>
    </source>
</reference>
<dbReference type="RefSeq" id="WP_375734148.1">
    <property type="nucleotide sequence ID" value="NZ_JBCGDC010000026.1"/>
</dbReference>
<keyword evidence="4" id="KW-0540">Nuclease</keyword>